<reference evidence="13" key="1">
    <citation type="submission" date="2021-10" db="EMBL/GenBank/DDBJ databases">
        <title>De novo Genome Assembly of Clathrus columnatus (Basidiomycota, Fungi) Using Illumina and Nanopore Sequence Data.</title>
        <authorList>
            <person name="Ogiso-Tanaka E."/>
            <person name="Itagaki H."/>
            <person name="Hosoya T."/>
            <person name="Hosaka K."/>
        </authorList>
    </citation>
    <scope>NUCLEOTIDE SEQUENCE</scope>
    <source>
        <strain evidence="13">MO-923</strain>
    </source>
</reference>
<feature type="domain" description="5'-3' exoribonuclease 1 D1" evidence="11">
    <location>
        <begin position="709"/>
        <end position="894"/>
    </location>
</feature>
<dbReference type="InterPro" id="IPR041412">
    <property type="entry name" value="Xrn1_helical"/>
</dbReference>
<dbReference type="PANTHER" id="PTHR12341:SF7">
    <property type="entry name" value="5'-3' EXORIBONUCLEASE 1"/>
    <property type="match status" value="1"/>
</dbReference>
<dbReference type="Gene3D" id="2.170.260.40">
    <property type="match status" value="1"/>
</dbReference>
<dbReference type="InterPro" id="IPR014722">
    <property type="entry name" value="Rib_uL2_dom2"/>
</dbReference>
<comment type="similarity">
    <text evidence="1">Belongs to the 5'-3' exonuclease family. XRN2/RAT1 subfamily.</text>
</comment>
<evidence type="ECO:0000259" key="11">
    <source>
        <dbReference type="Pfam" id="PF18332"/>
    </source>
</evidence>
<gene>
    <name evidence="13" type="ORF">Clacol_002540</name>
</gene>
<keyword evidence="6" id="KW-0694">RNA-binding</keyword>
<evidence type="ECO:0000259" key="9">
    <source>
        <dbReference type="Pfam" id="PF17846"/>
    </source>
</evidence>
<comment type="subcellular location">
    <subcellularLocation>
        <location evidence="6">Cytoplasm</location>
    </subcellularLocation>
</comment>
<name>A0AAV5A520_9AGAM</name>
<evidence type="ECO:0000256" key="2">
    <source>
        <dbReference type="ARBA" id="ARBA00022664"/>
    </source>
</evidence>
<dbReference type="InterPro" id="IPR027073">
    <property type="entry name" value="5_3_exoribonuclease"/>
</dbReference>
<keyword evidence="6" id="KW-0866">Nonsense-mediated mRNA decay</keyword>
<accession>A0AAV5A520</accession>
<dbReference type="Gene3D" id="3.40.50.12390">
    <property type="match status" value="2"/>
</dbReference>
<dbReference type="GO" id="GO:0004534">
    <property type="term" value="F:5'-3' RNA exonuclease activity"/>
    <property type="evidence" value="ECO:0007669"/>
    <property type="project" value="TreeGrafter"/>
</dbReference>
<dbReference type="InterPro" id="IPR004859">
    <property type="entry name" value="Xrn1_N"/>
</dbReference>
<dbReference type="InterPro" id="IPR047008">
    <property type="entry name" value="XRN1_SH3_sf"/>
</dbReference>
<dbReference type="FunFam" id="1.25.40.1050:FF:000002">
    <property type="entry name" value="5'-3' exoribonuclease"/>
    <property type="match status" value="1"/>
</dbReference>
<comment type="function">
    <text evidence="6">Multifunctional protein that exhibits several independent functions at different levels of the cellular processes. 5'-3' exonuclease component of the nonsense-mediated mRNA decay (NMD) which is a highly conserved mRNA degradation pathway, an RNA surveillance system whose role is to identify and rid cells of mRNA with premature termination codons and thus prevents accumulation of potentially harmful truncated proteins.</text>
</comment>
<organism evidence="13 14">
    <name type="scientific">Clathrus columnatus</name>
    <dbReference type="NCBI Taxonomy" id="1419009"/>
    <lineage>
        <taxon>Eukaryota</taxon>
        <taxon>Fungi</taxon>
        <taxon>Dikarya</taxon>
        <taxon>Basidiomycota</taxon>
        <taxon>Agaricomycotina</taxon>
        <taxon>Agaricomycetes</taxon>
        <taxon>Phallomycetidae</taxon>
        <taxon>Phallales</taxon>
        <taxon>Clathraceae</taxon>
        <taxon>Clathrus</taxon>
    </lineage>
</organism>
<evidence type="ECO:0000256" key="1">
    <source>
        <dbReference type="ARBA" id="ARBA00006994"/>
    </source>
</evidence>
<dbReference type="GO" id="GO:0005737">
    <property type="term" value="C:cytoplasm"/>
    <property type="evidence" value="ECO:0007669"/>
    <property type="project" value="UniProtKB-SubCell"/>
</dbReference>
<feature type="region of interest" description="Disordered" evidence="7">
    <location>
        <begin position="436"/>
        <end position="456"/>
    </location>
</feature>
<dbReference type="Pfam" id="PF18332">
    <property type="entry name" value="XRN1_D1"/>
    <property type="match status" value="1"/>
</dbReference>
<dbReference type="Pfam" id="PF18129">
    <property type="entry name" value="SH3_12"/>
    <property type="match status" value="1"/>
</dbReference>
<dbReference type="InterPro" id="IPR047007">
    <property type="entry name" value="XRN1_D1_sf"/>
</dbReference>
<feature type="domain" description="Xrn1 N-terminal" evidence="8">
    <location>
        <begin position="5"/>
        <end position="204"/>
    </location>
</feature>
<evidence type="ECO:0000256" key="6">
    <source>
        <dbReference type="PIRNR" id="PIRNR006743"/>
    </source>
</evidence>
<proteinExistence type="inferred from homology"/>
<feature type="region of interest" description="Disordered" evidence="7">
    <location>
        <begin position="1261"/>
        <end position="1438"/>
    </location>
</feature>
<dbReference type="EMBL" id="BPWL01000003">
    <property type="protein sequence ID" value="GJJ08329.1"/>
    <property type="molecule type" value="Genomic_DNA"/>
</dbReference>
<feature type="compositionally biased region" description="Polar residues" evidence="7">
    <location>
        <begin position="1319"/>
        <end position="1333"/>
    </location>
</feature>
<feature type="compositionally biased region" description="Acidic residues" evidence="7">
    <location>
        <begin position="441"/>
        <end position="456"/>
    </location>
</feature>
<feature type="domain" description="Xrn1 helical" evidence="9">
    <location>
        <begin position="251"/>
        <end position="660"/>
    </location>
</feature>
<dbReference type="CDD" id="cd18673">
    <property type="entry name" value="PIN_XRN1-2-like"/>
    <property type="match status" value="1"/>
</dbReference>
<evidence type="ECO:0000313" key="13">
    <source>
        <dbReference type="EMBL" id="GJJ08329.1"/>
    </source>
</evidence>
<protein>
    <recommendedName>
        <fullName evidence="6">5'-3' exoribonuclease 1</fullName>
        <ecNumber evidence="6">3.1.13.-</ecNumber>
    </recommendedName>
</protein>
<keyword evidence="2" id="KW-0507">mRNA processing</keyword>
<keyword evidence="3 6" id="KW-0540">Nuclease</keyword>
<dbReference type="Proteomes" id="UP001050691">
    <property type="component" value="Unassembled WGS sequence"/>
</dbReference>
<feature type="compositionally biased region" description="Basic and acidic residues" evidence="7">
    <location>
        <begin position="1303"/>
        <end position="1312"/>
    </location>
</feature>
<dbReference type="Gene3D" id="2.30.30.750">
    <property type="match status" value="1"/>
</dbReference>
<feature type="domain" description="Exoribonuclease Xrn1 D2/D3" evidence="12">
    <location>
        <begin position="899"/>
        <end position="1139"/>
    </location>
</feature>
<feature type="compositionally biased region" description="Polar residues" evidence="7">
    <location>
        <begin position="1344"/>
        <end position="1353"/>
    </location>
</feature>
<dbReference type="GO" id="GO:0006397">
    <property type="term" value="P:mRNA processing"/>
    <property type="evidence" value="ECO:0007669"/>
    <property type="project" value="UniProtKB-KW"/>
</dbReference>
<dbReference type="GO" id="GO:0003723">
    <property type="term" value="F:RNA binding"/>
    <property type="evidence" value="ECO:0007669"/>
    <property type="project" value="UniProtKB-KW"/>
</dbReference>
<dbReference type="InterPro" id="IPR041385">
    <property type="entry name" value="SH3_12"/>
</dbReference>
<keyword evidence="4 6" id="KW-0378">Hydrolase</keyword>
<dbReference type="Pfam" id="PF18334">
    <property type="entry name" value="XRN1_D2_D3"/>
    <property type="match status" value="1"/>
</dbReference>
<evidence type="ECO:0000256" key="3">
    <source>
        <dbReference type="ARBA" id="ARBA00022722"/>
    </source>
</evidence>
<keyword evidence="5 6" id="KW-0269">Exonuclease</keyword>
<dbReference type="Gene3D" id="2.30.30.30">
    <property type="match status" value="1"/>
</dbReference>
<keyword evidence="14" id="KW-1185">Reference proteome</keyword>
<dbReference type="Pfam" id="PF03159">
    <property type="entry name" value="XRN_N"/>
    <property type="match status" value="1"/>
</dbReference>
<keyword evidence="6" id="KW-0963">Cytoplasm</keyword>
<evidence type="ECO:0000259" key="8">
    <source>
        <dbReference type="Pfam" id="PF03159"/>
    </source>
</evidence>
<dbReference type="Gene3D" id="1.25.40.1050">
    <property type="match status" value="1"/>
</dbReference>
<evidence type="ECO:0000256" key="4">
    <source>
        <dbReference type="ARBA" id="ARBA00022801"/>
    </source>
</evidence>
<dbReference type="InterPro" id="IPR040992">
    <property type="entry name" value="XRN1_D1"/>
</dbReference>
<evidence type="ECO:0000259" key="12">
    <source>
        <dbReference type="Pfam" id="PF18334"/>
    </source>
</evidence>
<evidence type="ECO:0000259" key="10">
    <source>
        <dbReference type="Pfam" id="PF18129"/>
    </source>
</evidence>
<dbReference type="FunFam" id="3.40.50.12390:FF:000002">
    <property type="entry name" value="5'-3' exoribonuclease 1"/>
    <property type="match status" value="1"/>
</dbReference>
<dbReference type="GO" id="GO:0016075">
    <property type="term" value="P:rRNA catabolic process"/>
    <property type="evidence" value="ECO:0007669"/>
    <property type="project" value="TreeGrafter"/>
</dbReference>
<evidence type="ECO:0000256" key="7">
    <source>
        <dbReference type="SAM" id="MobiDB-lite"/>
    </source>
</evidence>
<evidence type="ECO:0000256" key="5">
    <source>
        <dbReference type="ARBA" id="ARBA00022839"/>
    </source>
</evidence>
<dbReference type="InterPro" id="IPR041106">
    <property type="entry name" value="XRN1_D2_D3"/>
</dbReference>
<dbReference type="Pfam" id="PF17846">
    <property type="entry name" value="XRN_M"/>
    <property type="match status" value="1"/>
</dbReference>
<dbReference type="GO" id="GO:0005634">
    <property type="term" value="C:nucleus"/>
    <property type="evidence" value="ECO:0007669"/>
    <property type="project" value="TreeGrafter"/>
</dbReference>
<comment type="caution">
    <text evidence="13">The sequence shown here is derived from an EMBL/GenBank/DDBJ whole genome shotgun (WGS) entry which is preliminary data.</text>
</comment>
<dbReference type="PANTHER" id="PTHR12341">
    <property type="entry name" value="5'-&gt;3' EXORIBONUCLEASE"/>
    <property type="match status" value="1"/>
</dbReference>
<evidence type="ECO:0000313" key="14">
    <source>
        <dbReference type="Proteomes" id="UP001050691"/>
    </source>
</evidence>
<feature type="domain" description="5'-3' exoribonuclease 1 SH3-like" evidence="10">
    <location>
        <begin position="1159"/>
        <end position="1225"/>
    </location>
</feature>
<sequence length="1438" mass="163012">MGQYSQDNLYLDFNGIIHNCSHPNDEDAHFRMSEEQIFTSIFTYVDHLFGKIKPRKLLFMAIDGVAPRAKMNQQRSRRFRTAKEAKEVREKALRGGEKLPEEKAFDSNCITPGTPFMARLSNQLRYFINKKITEDAAWREVEVILSGHEVPGEGEHKIMEYIRHSKAQPDYNPNVRHCLYGLDADLMMLGLLSHDPHFCLLREEVKFGPAARKKASTTLEQQKFFLLHLSLLREYLDLEFRDVAPSLSFPYNLERIIDDFVLFAVFVGNDFLPNLPDLHIHENGLEKLFDIYKRVLPGMDGYLNESGIINNKRLQIVLNELALTEKESFEKEHMDMNWIKGKQSKHIDQAEKNINQGSGTMTKGQQSIFQRVEEFVKGNQDTIKTERLSMLNTFSARDRAFISRLAKELNLVLRWDEYDEEDQNIVTFAFPISALGPGDDNSTDDDDDDDWEDDSEGDIAADRVLNKYASLRISDTDGMDSDERYEQKLSEKMDAWKDNYYRQEKLEINYKSPEQMHRLIRRYAEGLQWVMLYYYSGVASWGWFYDYHYAPRISDLKGIENMTFEFTLGTPFRPFQQLMGVLPEASKEHIPAAFKDLMSDPMSPILDFYPTDFEQDLNGKKQDWEAIVKIPFINEERLLQAMASREHLLTTEEKQRNAFGTSTKYKYDSSHITTYPSSLPGFFPDIHRCQCAMEAFDLPTLDGLHLVEGLCDGVFLGASALAGFPSLKTIPHSAQLGFHNVNVFQADSKNKSMVIHVHNHIENKKTEEIAREMIGKRVFIGWPFLQEGLTVAVSDSMFRHEKEKDGQRMFAKPHNQEWTWNRKVEKIEHTYSKRFGVVIGPTDFLVHVRPLKGLQRLDSGALIKEYEDEDKETEQVAQLAITHVESEDPRFLERDAPSLKEEFPQGSKIFFLGEHAYGVAAQVSETTETTLTVILAFFPFEQTEAEKFTKTVAERKPTDYIPSYRIVDMLGISPLALSRITSTFMVIGPDGQKINLGLNLKFEAKSLKVLGYTRKSVNGRSWEYSDKAVELIGNYKEAFPSIFTRLDSQGHGFTFSLLSEQHTHTFLDMVRASDIFPKHTDARMKEVRAWLNGNGVRDLEAVSLFCDTLEKDTIMQIEQLADGFNANKSPASIKKAIVKGIPRQAILKPEHAVYRLQNQRFGLGDRVIMVQDSGGVPLCAKGVVVSLNDNSMDVVWDNPFLSGTDLGGRCSQYRGSTCMFNTCLNLTHPQYIVSTRADKKPMNPPSVSLTPYTVIRRREGTVPASGFRPASNSTVRIMTNPHRGRGVPPYTQEGYSPTSTGADRGRVTRTTETDGPIQTPRNALNNPSPSSQARVRPHPRSDNHTPSTPSNHSPGHARGGFRNNGIREEPDSVVSGGRGLPSGFAGRGSFHHSERGSQRSSGRGNARTVFNGVRGSPFRGGRGGLGYTADRGSTTSQS</sequence>
<dbReference type="InterPro" id="IPR016494">
    <property type="entry name" value="5_3_exoribonuclease_1"/>
</dbReference>
<dbReference type="GO" id="GO:0000184">
    <property type="term" value="P:nuclear-transcribed mRNA catabolic process, nonsense-mediated decay"/>
    <property type="evidence" value="ECO:0007669"/>
    <property type="project" value="UniProtKB-KW"/>
</dbReference>
<dbReference type="EC" id="3.1.13.-" evidence="6"/>
<dbReference type="PIRSF" id="PIRSF006743">
    <property type="entry name" value="Exonuclease_Xnr1"/>
    <property type="match status" value="1"/>
</dbReference>